<evidence type="ECO:0000313" key="10">
    <source>
        <dbReference type="EMBL" id="BDT97063.1"/>
    </source>
</evidence>
<dbReference type="Gene3D" id="3.40.50.620">
    <property type="entry name" value="HUPs"/>
    <property type="match status" value="1"/>
</dbReference>
<dbReference type="EC" id="6.3.2.1" evidence="8"/>
<sequence length="326" mass="34311">MLDPKLRGAYRPGTLTVHHDPAVVSAVSAALRGVGRTVALVPTMGALHEGHLEIVRLAKRTNQVVIVSIFVNPLQFGANEDLDKYPRTLDADVELLRAEGVELVFAPSVADMYPDGPRTTVHPGPLGAELEGASRPTHFAGMLTVVAKLLQIARPTEAFFGEKDYQQLTLIRQMVRDLNFDVRIAPVATVREPDGLALSSRNRYLDPVQREAALALSAALSAGKHAGGLGGDAVLAAARRVLDAATGVDLDYLELRSSTLGPAPATGNARLLIAARVGATRLIDNIAVTLGAPIDGHPNVSGSRSAVDFSQPVPAVSDPASFPSAN</sequence>
<dbReference type="InterPro" id="IPR014729">
    <property type="entry name" value="Rossmann-like_a/b/a_fold"/>
</dbReference>
<evidence type="ECO:0000256" key="2">
    <source>
        <dbReference type="ARBA" id="ARBA00009256"/>
    </source>
</evidence>
<dbReference type="SUPFAM" id="SSF52374">
    <property type="entry name" value="Nucleotidylyl transferase"/>
    <property type="match status" value="1"/>
</dbReference>
<evidence type="ECO:0000313" key="11">
    <source>
        <dbReference type="Proteomes" id="UP001317870"/>
    </source>
</evidence>
<feature type="binding site" evidence="8">
    <location>
        <position position="75"/>
    </location>
    <ligand>
        <name>(R)-pantoate</name>
        <dbReference type="ChEBI" id="CHEBI:15980"/>
    </ligand>
</feature>
<gene>
    <name evidence="8 10" type="primary">panC</name>
    <name evidence="10" type="ORF">IFM12276_00920</name>
</gene>
<reference evidence="10 11" key="1">
    <citation type="submission" date="2022-11" db="EMBL/GenBank/DDBJ databases">
        <title>Genome Sequencing of Nocardia sp. ON39_IFM12276 and assembly.</title>
        <authorList>
            <person name="Shimojima M."/>
            <person name="Toyokawa M."/>
            <person name="Uesaka K."/>
        </authorList>
    </citation>
    <scope>NUCLEOTIDE SEQUENCE [LARGE SCALE GENOMIC DNA]</scope>
    <source>
        <strain evidence="10 11">IFM 12276</strain>
    </source>
</reference>
<keyword evidence="6 8" id="KW-0067">ATP-binding</keyword>
<comment type="subunit">
    <text evidence="8">Homodimer.</text>
</comment>
<keyword evidence="8" id="KW-0963">Cytoplasm</keyword>
<accession>A0ABM8CQ59</accession>
<comment type="similarity">
    <text evidence="2 8">Belongs to the pantothenate synthetase family.</text>
</comment>
<feature type="binding site" evidence="8">
    <location>
        <begin position="161"/>
        <end position="164"/>
    </location>
    <ligand>
        <name>ATP</name>
        <dbReference type="ChEBI" id="CHEBI:30616"/>
    </ligand>
</feature>
<dbReference type="CDD" id="cd00560">
    <property type="entry name" value="PanC"/>
    <property type="match status" value="1"/>
</dbReference>
<name>A0ABM8CQ59_9NOCA</name>
<keyword evidence="5 8" id="KW-0547">Nucleotide-binding</keyword>
<keyword evidence="11" id="KW-1185">Reference proteome</keyword>
<dbReference type="InterPro" id="IPR003721">
    <property type="entry name" value="Pantoate_ligase"/>
</dbReference>
<feature type="binding site" evidence="8">
    <location>
        <position position="75"/>
    </location>
    <ligand>
        <name>beta-alanine</name>
        <dbReference type="ChEBI" id="CHEBI:57966"/>
    </ligand>
</feature>
<organism evidence="10 11">
    <name type="scientific">Nocardia sputorum</name>
    <dbReference type="NCBI Taxonomy" id="2984338"/>
    <lineage>
        <taxon>Bacteria</taxon>
        <taxon>Bacillati</taxon>
        <taxon>Actinomycetota</taxon>
        <taxon>Actinomycetes</taxon>
        <taxon>Mycobacteriales</taxon>
        <taxon>Nocardiaceae</taxon>
        <taxon>Nocardia</taxon>
    </lineage>
</organism>
<keyword evidence="4 8" id="KW-0566">Pantothenate biosynthesis</keyword>
<dbReference type="HAMAP" id="MF_00158">
    <property type="entry name" value="PanC"/>
    <property type="match status" value="1"/>
</dbReference>
<dbReference type="InterPro" id="IPR042176">
    <property type="entry name" value="Pantoate_ligase_C"/>
</dbReference>
<dbReference type="Gene3D" id="3.30.1300.10">
    <property type="entry name" value="Pantoate-beta-alanine ligase, C-terminal domain"/>
    <property type="match status" value="1"/>
</dbReference>
<dbReference type="RefSeq" id="WP_281876997.1">
    <property type="nucleotide sequence ID" value="NZ_AP026978.1"/>
</dbReference>
<feature type="binding site" evidence="8">
    <location>
        <position position="190"/>
    </location>
    <ligand>
        <name>ATP</name>
        <dbReference type="ChEBI" id="CHEBI:30616"/>
    </ligand>
</feature>
<evidence type="ECO:0000256" key="9">
    <source>
        <dbReference type="SAM" id="MobiDB-lite"/>
    </source>
</evidence>
<comment type="function">
    <text evidence="8">Catalyzes the condensation of pantoate with beta-alanine in an ATP-dependent reaction via a pantoyl-adenylate intermediate.</text>
</comment>
<evidence type="ECO:0000256" key="3">
    <source>
        <dbReference type="ARBA" id="ARBA00022598"/>
    </source>
</evidence>
<dbReference type="PANTHER" id="PTHR21299:SF1">
    <property type="entry name" value="PANTOATE--BETA-ALANINE LIGASE"/>
    <property type="match status" value="1"/>
</dbReference>
<comment type="catalytic activity">
    <reaction evidence="7 8">
        <text>(R)-pantoate + beta-alanine + ATP = (R)-pantothenate + AMP + diphosphate + H(+)</text>
        <dbReference type="Rhea" id="RHEA:10912"/>
        <dbReference type="ChEBI" id="CHEBI:15378"/>
        <dbReference type="ChEBI" id="CHEBI:15980"/>
        <dbReference type="ChEBI" id="CHEBI:29032"/>
        <dbReference type="ChEBI" id="CHEBI:30616"/>
        <dbReference type="ChEBI" id="CHEBI:33019"/>
        <dbReference type="ChEBI" id="CHEBI:57966"/>
        <dbReference type="ChEBI" id="CHEBI:456215"/>
        <dbReference type="EC" id="6.3.2.1"/>
    </reaction>
</comment>
<evidence type="ECO:0000256" key="5">
    <source>
        <dbReference type="ARBA" id="ARBA00022741"/>
    </source>
</evidence>
<comment type="miscellaneous">
    <text evidence="8">The reaction proceeds by a bi uni uni bi ping pong mechanism.</text>
</comment>
<keyword evidence="3 8" id="KW-0436">Ligase</keyword>
<comment type="pathway">
    <text evidence="1 8">Cofactor biosynthesis; (R)-pantothenate biosynthesis; (R)-pantothenate from (R)-pantoate and beta-alanine: step 1/1.</text>
</comment>
<dbReference type="Proteomes" id="UP001317870">
    <property type="component" value="Chromosome"/>
</dbReference>
<dbReference type="Pfam" id="PF02569">
    <property type="entry name" value="Pantoate_ligase"/>
    <property type="match status" value="1"/>
</dbReference>
<evidence type="ECO:0000256" key="1">
    <source>
        <dbReference type="ARBA" id="ARBA00004990"/>
    </source>
</evidence>
<evidence type="ECO:0000256" key="8">
    <source>
        <dbReference type="HAMAP-Rule" id="MF_00158"/>
    </source>
</evidence>
<feature type="binding site" evidence="8">
    <location>
        <begin position="198"/>
        <end position="201"/>
    </location>
    <ligand>
        <name>ATP</name>
        <dbReference type="ChEBI" id="CHEBI:30616"/>
    </ligand>
</feature>
<evidence type="ECO:0000256" key="4">
    <source>
        <dbReference type="ARBA" id="ARBA00022655"/>
    </source>
</evidence>
<feature type="binding site" evidence="8">
    <location>
        <position position="167"/>
    </location>
    <ligand>
        <name>(R)-pantoate</name>
        <dbReference type="ChEBI" id="CHEBI:15980"/>
    </ligand>
</feature>
<protein>
    <recommendedName>
        <fullName evidence="8">Pantothenate synthetase</fullName>
        <shortName evidence="8">PS</shortName>
        <ecNumber evidence="8">6.3.2.1</ecNumber>
    </recommendedName>
    <alternativeName>
        <fullName evidence="8">Pantoate--beta-alanine ligase</fullName>
    </alternativeName>
    <alternativeName>
        <fullName evidence="8">Pantoate-activating enzyme</fullName>
    </alternativeName>
</protein>
<feature type="binding site" evidence="8">
    <location>
        <begin position="44"/>
        <end position="51"/>
    </location>
    <ligand>
        <name>ATP</name>
        <dbReference type="ChEBI" id="CHEBI:30616"/>
    </ligand>
</feature>
<feature type="region of interest" description="Disordered" evidence="9">
    <location>
        <begin position="301"/>
        <end position="326"/>
    </location>
</feature>
<dbReference type="NCBIfam" id="TIGR00018">
    <property type="entry name" value="panC"/>
    <property type="match status" value="1"/>
</dbReference>
<comment type="subcellular location">
    <subcellularLocation>
        <location evidence="8">Cytoplasm</location>
    </subcellularLocation>
</comment>
<evidence type="ECO:0000256" key="7">
    <source>
        <dbReference type="ARBA" id="ARBA00048258"/>
    </source>
</evidence>
<evidence type="ECO:0000256" key="6">
    <source>
        <dbReference type="ARBA" id="ARBA00022840"/>
    </source>
</evidence>
<proteinExistence type="inferred from homology"/>
<dbReference type="EMBL" id="AP026978">
    <property type="protein sequence ID" value="BDT97063.1"/>
    <property type="molecule type" value="Genomic_DNA"/>
</dbReference>
<dbReference type="PANTHER" id="PTHR21299">
    <property type="entry name" value="CYTIDYLATE KINASE/PANTOATE-BETA-ALANINE LIGASE"/>
    <property type="match status" value="1"/>
</dbReference>
<feature type="active site" description="Proton donor" evidence="8">
    <location>
        <position position="51"/>
    </location>
</feature>